<gene>
    <name evidence="3" type="ORF">E0L32_004123</name>
</gene>
<feature type="region of interest" description="Disordered" evidence="1">
    <location>
        <begin position="356"/>
        <end position="411"/>
    </location>
</feature>
<feature type="region of interest" description="Disordered" evidence="1">
    <location>
        <begin position="430"/>
        <end position="531"/>
    </location>
</feature>
<dbReference type="SUPFAM" id="SSF48350">
    <property type="entry name" value="GTPase activation domain, GAP"/>
    <property type="match status" value="1"/>
</dbReference>
<feature type="compositionally biased region" description="Pro residues" evidence="1">
    <location>
        <begin position="398"/>
        <end position="407"/>
    </location>
</feature>
<dbReference type="RefSeq" id="XP_030997839.1">
    <property type="nucleotide sequence ID" value="XM_031138499.1"/>
</dbReference>
<feature type="region of interest" description="Disordered" evidence="1">
    <location>
        <begin position="234"/>
        <end position="292"/>
    </location>
</feature>
<dbReference type="GO" id="GO:0007264">
    <property type="term" value="P:small GTPase-mediated signal transduction"/>
    <property type="evidence" value="ECO:0007669"/>
    <property type="project" value="TreeGrafter"/>
</dbReference>
<evidence type="ECO:0000313" key="3">
    <source>
        <dbReference type="EMBL" id="TPX16128.1"/>
    </source>
</evidence>
<dbReference type="GO" id="GO:0005737">
    <property type="term" value="C:cytoplasm"/>
    <property type="evidence" value="ECO:0007669"/>
    <property type="project" value="TreeGrafter"/>
</dbReference>
<feature type="compositionally biased region" description="Pro residues" evidence="1">
    <location>
        <begin position="372"/>
        <end position="385"/>
    </location>
</feature>
<dbReference type="InterPro" id="IPR000198">
    <property type="entry name" value="RhoGAP_dom"/>
</dbReference>
<evidence type="ECO:0000259" key="2">
    <source>
        <dbReference type="PROSITE" id="PS50238"/>
    </source>
</evidence>
<sequence>MERWLTARALSLSPANRSITAGCFAVGTAVEKTSAAVHAFVREVREARSDLDGIAGELQSLDRVLELLRDDAADLPAGLADSAPPLLRDCCTIVSELGHYVNVLNGPELSPADKRFRWMATRQHMAKLRWTLEGYKSALGLALDLVGITSTRIGTPGQTEEERQAAIDAFVLDPEARDELSRVLAEIRHLTTRYRGGVKPGSVAYSLQTYLDALQAQANDSAIVLGVDQCADENEAEARQSSSSSNGDTAPDSAIDVNDEPAFPAFKDEPQQQQQQQQQQQPGSPPIPPARLHLPINEIDELLDELDELHDRAPTPPPKAPARMNSLRSSVMSPTFDRCFSPAPSSIADYAGGASVYSNSRPPSSASRRPRPPLFDVPPRAPPVPGRHSSLRTLNHWTPPPPPPPQPQSQMTMEKLYCGPENVYSVRITAERSPSVSPSTAATTASKKSNRVTRFFGHMRNALSDSASNQQSTTSNTNKSSSPPRRSSASTATTSSNNTNATNEENLSPASSSSSPTAPVPTRRSSTRRLSLSIRNKLPLFRGDDHRAAIAEDDRDPDALTPLGPPGAVFGVTLQKSMRLARGSARTRHSGSSGGTSTREFPLCVWKSYTYIKTWGRGVEEPDIFGLDADPSTLRRLRDAFSRPPHYGEDFEYALPPSPGADRDCCSPDLDGPEPEFSVHDAAALILHFLAELPKPLVPEAVAKRWIALSRQASQPGTHATRHEQCIDFWEEALEGVRGSAARSLLKLLLGLWGAVADAAQANDMTAERLAGRVVRPLMQLPRGRYDTDFMLGIAFLIRKRSEYNVLLAGETRRSNAAF</sequence>
<dbReference type="EMBL" id="SKBQ01000019">
    <property type="protein sequence ID" value="TPX16128.1"/>
    <property type="molecule type" value="Genomic_DNA"/>
</dbReference>
<dbReference type="OrthoDB" id="524326at2759"/>
<organism evidence="3 4">
    <name type="scientific">Thyridium curvatum</name>
    <dbReference type="NCBI Taxonomy" id="1093900"/>
    <lineage>
        <taxon>Eukaryota</taxon>
        <taxon>Fungi</taxon>
        <taxon>Dikarya</taxon>
        <taxon>Ascomycota</taxon>
        <taxon>Pezizomycotina</taxon>
        <taxon>Sordariomycetes</taxon>
        <taxon>Sordariomycetidae</taxon>
        <taxon>Thyridiales</taxon>
        <taxon>Thyridiaceae</taxon>
        <taxon>Thyridium</taxon>
    </lineage>
</organism>
<dbReference type="STRING" id="1093900.A0A507BHB7"/>
<comment type="caution">
    <text evidence="3">The sequence shown here is derived from an EMBL/GenBank/DDBJ whole genome shotgun (WGS) entry which is preliminary data.</text>
</comment>
<evidence type="ECO:0000256" key="1">
    <source>
        <dbReference type="SAM" id="MobiDB-lite"/>
    </source>
</evidence>
<protein>
    <recommendedName>
        <fullName evidence="2">Rho-GAP domain-containing protein</fullName>
    </recommendedName>
</protein>
<feature type="compositionally biased region" description="Low complexity" evidence="1">
    <location>
        <begin position="433"/>
        <end position="447"/>
    </location>
</feature>
<keyword evidence="4" id="KW-1185">Reference proteome</keyword>
<feature type="domain" description="Rho-GAP" evidence="2">
    <location>
        <begin position="572"/>
        <end position="805"/>
    </location>
</feature>
<feature type="compositionally biased region" description="Low complexity" evidence="1">
    <location>
        <begin position="358"/>
        <end position="367"/>
    </location>
</feature>
<proteinExistence type="predicted"/>
<evidence type="ECO:0000313" key="4">
    <source>
        <dbReference type="Proteomes" id="UP000319257"/>
    </source>
</evidence>
<dbReference type="InterPro" id="IPR008936">
    <property type="entry name" value="Rho_GTPase_activation_prot"/>
</dbReference>
<dbReference type="Proteomes" id="UP000319257">
    <property type="component" value="Unassembled WGS sequence"/>
</dbReference>
<accession>A0A507BHB7</accession>
<dbReference type="PROSITE" id="PS50238">
    <property type="entry name" value="RHOGAP"/>
    <property type="match status" value="1"/>
</dbReference>
<name>A0A507BHB7_9PEZI</name>
<feature type="compositionally biased region" description="Low complexity" evidence="1">
    <location>
        <begin position="466"/>
        <end position="531"/>
    </location>
</feature>
<dbReference type="Pfam" id="PF00620">
    <property type="entry name" value="RhoGAP"/>
    <property type="match status" value="1"/>
</dbReference>
<dbReference type="InParanoid" id="A0A507BHB7"/>
<feature type="compositionally biased region" description="Low complexity" evidence="1">
    <location>
        <begin position="271"/>
        <end position="281"/>
    </location>
</feature>
<dbReference type="PANTHER" id="PTHR45808">
    <property type="entry name" value="RHO GTPASE-ACTIVATING PROTEIN 68F"/>
    <property type="match status" value="1"/>
</dbReference>
<dbReference type="PANTHER" id="PTHR45808:SF2">
    <property type="entry name" value="RHO GTPASE-ACTIVATING PROTEIN 68F"/>
    <property type="match status" value="1"/>
</dbReference>
<feature type="compositionally biased region" description="Polar residues" evidence="1">
    <location>
        <begin position="239"/>
        <end position="248"/>
    </location>
</feature>
<dbReference type="SMART" id="SM00324">
    <property type="entry name" value="RhoGAP"/>
    <property type="match status" value="1"/>
</dbReference>
<dbReference type="GeneID" id="41971570"/>
<dbReference type="Gene3D" id="1.10.555.10">
    <property type="entry name" value="Rho GTPase activation protein"/>
    <property type="match status" value="1"/>
</dbReference>
<reference evidence="3 4" key="1">
    <citation type="submission" date="2019-06" db="EMBL/GenBank/DDBJ databases">
        <title>Draft genome sequence of the filamentous fungus Phialemoniopsis curvata isolated from diesel fuel.</title>
        <authorList>
            <person name="Varaljay V.A."/>
            <person name="Lyon W.J."/>
            <person name="Crouch A.L."/>
            <person name="Drake C.E."/>
            <person name="Hollomon J.M."/>
            <person name="Nadeau L.J."/>
            <person name="Nunn H.S."/>
            <person name="Stevenson B.S."/>
            <person name="Bojanowski C.L."/>
            <person name="Crookes-Goodson W.J."/>
        </authorList>
    </citation>
    <scope>NUCLEOTIDE SEQUENCE [LARGE SCALE GENOMIC DNA]</scope>
    <source>
        <strain evidence="3 4">D216</strain>
    </source>
</reference>
<dbReference type="GO" id="GO:0005096">
    <property type="term" value="F:GTPase activator activity"/>
    <property type="evidence" value="ECO:0007669"/>
    <property type="project" value="TreeGrafter"/>
</dbReference>
<dbReference type="AlphaFoldDB" id="A0A507BHB7"/>